<protein>
    <submittedName>
        <fullName evidence="2">Uncharacterized protein</fullName>
    </submittedName>
</protein>
<accession>A0AB39TD83</accession>
<name>A0AB39TD83_9ACTN</name>
<feature type="region of interest" description="Disordered" evidence="1">
    <location>
        <begin position="340"/>
        <end position="370"/>
    </location>
</feature>
<dbReference type="SUPFAM" id="SSF51735">
    <property type="entry name" value="NAD(P)-binding Rossmann-fold domains"/>
    <property type="match status" value="1"/>
</dbReference>
<sequence length="565" mass="60023">MTRHQLSGVVMTHPTRRRAAERMARAAPPGALRVVMDPDPTGTPSVLRTALAAWEAVEDGATHQLVVQDDMLLSESFFERVRLAVAAMPDAALALFALWDSRNGAAVRFGAMAGARWVGAVNEYFPCVAIVLPRGVAEGFVCYGRERLGGWPDDILMNRYLRENGVPRYVAVPNLAEHQDDGSISGNAFRGPRRSVCFLPDDRPGEEGDRLTGLTVLPFFKYGIARCAVRVAGPGPERWLHLDCEQYLHGLGLPGSLLTPPGPEADRPDVRGTWLTALAMGHEAARLGPDAAGGGPAVRPEVYAEAMATIGTGGISNTSTEEQLAERREALAAVAARALAAGHEAADHPAPRRPRRRGGPTVRGGLSVHGGATPLGEHLVRRLADLAGAEAPDAVLDLTGLRAGAPARELTIRLPDDPRPYTLAVGEVYGPGCSRDTLIGRMVWDALRSRPVTVQGSPDTEVHPVYADDLADAVLAVLRTRPAAHTLTVAPEKPTTLGELAHAVHAAVRPVPVRTAPPAAERPSPRPACPDGPRPPAWAPATDHAKGLHAFAQWLAYEGTLLTGI</sequence>
<feature type="region of interest" description="Disordered" evidence="1">
    <location>
        <begin position="515"/>
        <end position="541"/>
    </location>
</feature>
<dbReference type="InterPro" id="IPR036291">
    <property type="entry name" value="NAD(P)-bd_dom_sf"/>
</dbReference>
<evidence type="ECO:0000313" key="2">
    <source>
        <dbReference type="EMBL" id="XDQ77399.1"/>
    </source>
</evidence>
<dbReference type="AlphaFoldDB" id="A0AB39TD83"/>
<gene>
    <name evidence="2" type="ORF">AB2U05_02315</name>
</gene>
<reference evidence="2" key="1">
    <citation type="submission" date="2024-07" db="EMBL/GenBank/DDBJ databases">
        <authorList>
            <person name="Yu S.T."/>
        </authorList>
    </citation>
    <scope>NUCLEOTIDE SEQUENCE</scope>
    <source>
        <strain evidence="2">Y1</strain>
    </source>
</reference>
<dbReference type="RefSeq" id="WP_369182261.1">
    <property type="nucleotide sequence ID" value="NZ_CP163445.1"/>
</dbReference>
<organism evidence="2">
    <name type="scientific">Streptomyces sp. Y1</name>
    <dbReference type="NCBI Taxonomy" id="3238634"/>
    <lineage>
        <taxon>Bacteria</taxon>
        <taxon>Bacillati</taxon>
        <taxon>Actinomycetota</taxon>
        <taxon>Actinomycetes</taxon>
        <taxon>Kitasatosporales</taxon>
        <taxon>Streptomycetaceae</taxon>
        <taxon>Streptomyces</taxon>
    </lineage>
</organism>
<dbReference type="EMBL" id="CP163445">
    <property type="protein sequence ID" value="XDQ77399.1"/>
    <property type="molecule type" value="Genomic_DNA"/>
</dbReference>
<proteinExistence type="predicted"/>
<evidence type="ECO:0000256" key="1">
    <source>
        <dbReference type="SAM" id="MobiDB-lite"/>
    </source>
</evidence>
<feature type="compositionally biased region" description="Pro residues" evidence="1">
    <location>
        <begin position="525"/>
        <end position="538"/>
    </location>
</feature>
<dbReference type="Gene3D" id="3.40.50.720">
    <property type="entry name" value="NAD(P)-binding Rossmann-like Domain"/>
    <property type="match status" value="1"/>
</dbReference>